<keyword evidence="3" id="KW-1185">Reference proteome</keyword>
<dbReference type="AlphaFoldDB" id="A0A2G5B781"/>
<dbReference type="PROSITE" id="PS50011">
    <property type="entry name" value="PROTEIN_KINASE_DOM"/>
    <property type="match status" value="1"/>
</dbReference>
<evidence type="ECO:0000313" key="3">
    <source>
        <dbReference type="Proteomes" id="UP000242474"/>
    </source>
</evidence>
<dbReference type="Proteomes" id="UP000242474">
    <property type="component" value="Unassembled WGS sequence"/>
</dbReference>
<dbReference type="InterPro" id="IPR040976">
    <property type="entry name" value="Pkinase_fungal"/>
</dbReference>
<dbReference type="Gene3D" id="1.10.510.10">
    <property type="entry name" value="Transferase(Phosphotransferase) domain 1"/>
    <property type="match status" value="1"/>
</dbReference>
<dbReference type="PANTHER" id="PTHR38248:SF2">
    <property type="entry name" value="FUNK1 11"/>
    <property type="match status" value="1"/>
</dbReference>
<proteinExistence type="predicted"/>
<feature type="domain" description="Protein kinase" evidence="1">
    <location>
        <begin position="216"/>
        <end position="473"/>
    </location>
</feature>
<protein>
    <recommendedName>
        <fullName evidence="1">Protein kinase domain-containing protein</fullName>
    </recommendedName>
</protein>
<name>A0A2G5B781_COERN</name>
<dbReference type="PROSITE" id="PS00109">
    <property type="entry name" value="PROTEIN_KINASE_TYR"/>
    <property type="match status" value="1"/>
</dbReference>
<dbReference type="STRING" id="763665.A0A2G5B781"/>
<dbReference type="Pfam" id="PF17667">
    <property type="entry name" value="Pkinase_fungal"/>
    <property type="match status" value="2"/>
</dbReference>
<dbReference type="EMBL" id="KZ303515">
    <property type="protein sequence ID" value="PIA14587.1"/>
    <property type="molecule type" value="Genomic_DNA"/>
</dbReference>
<evidence type="ECO:0000259" key="1">
    <source>
        <dbReference type="PROSITE" id="PS50011"/>
    </source>
</evidence>
<dbReference type="GO" id="GO:0004672">
    <property type="term" value="F:protein kinase activity"/>
    <property type="evidence" value="ECO:0007669"/>
    <property type="project" value="InterPro"/>
</dbReference>
<sequence length="473" mass="53235">MLWKDDCTPILDWMVLDSFRELPGSTQNIKTGKQMYPGVSTFIRFVAEALDNIATNLKSSKDNTVNLRKLVTIEKSNSTADESDDYSCIDLALTQVTDGTNGDGDNSEQFFRNAFALIVVKRYLADQEKALQQLVLHTRSIFATQHNRRFAWGLTICGMIVRVCMFGHDRIFALQEMDVSTSADRALFIGLLVNWAICEDERLGYDPIIHCQKPGEWEIDVFGQNGEKLTYDIQEVICSAGSIIGRQTRCFIASREGKVVLIKDSWAAKRSSTDKIECDEVDFLQKISDKLAGDTELVGTYPLLEIGGVLRLYRSGRYIDDCTRTIYTNIDFMILWEIPVMIHNRLAMSPVGKPLQNVASVDELIVAVYDAMAAHTAIVKRCGILHRDISPQNILIHRMPGNEVKGMLVNFDYAANITDLKQNQYPDRAGTPPYMSIGNLENSKVPRTSLDDWESLIYILCWLGTIGINSTDQ</sequence>
<dbReference type="OrthoDB" id="5584477at2759"/>
<dbReference type="InterPro" id="IPR008266">
    <property type="entry name" value="Tyr_kinase_AS"/>
</dbReference>
<dbReference type="GO" id="GO:0005524">
    <property type="term" value="F:ATP binding"/>
    <property type="evidence" value="ECO:0007669"/>
    <property type="project" value="InterPro"/>
</dbReference>
<reference evidence="2 3" key="1">
    <citation type="journal article" date="2015" name="Genome Biol. Evol.">
        <title>Phylogenomic analyses indicate that early fungi evolved digesting cell walls of algal ancestors of land plants.</title>
        <authorList>
            <person name="Chang Y."/>
            <person name="Wang S."/>
            <person name="Sekimoto S."/>
            <person name="Aerts A.L."/>
            <person name="Choi C."/>
            <person name="Clum A."/>
            <person name="LaButti K.M."/>
            <person name="Lindquist E.A."/>
            <person name="Yee Ngan C."/>
            <person name="Ohm R.A."/>
            <person name="Salamov A.A."/>
            <person name="Grigoriev I.V."/>
            <person name="Spatafora J.W."/>
            <person name="Berbee M.L."/>
        </authorList>
    </citation>
    <scope>NUCLEOTIDE SEQUENCE [LARGE SCALE GENOMIC DNA]</scope>
    <source>
        <strain evidence="2 3">NRRL 1564</strain>
    </source>
</reference>
<gene>
    <name evidence="2" type="ORF">COEREDRAFT_10190</name>
</gene>
<dbReference type="PANTHER" id="PTHR38248">
    <property type="entry name" value="FUNK1 6"/>
    <property type="match status" value="1"/>
</dbReference>
<accession>A0A2G5B781</accession>
<dbReference type="InterPro" id="IPR011009">
    <property type="entry name" value="Kinase-like_dom_sf"/>
</dbReference>
<dbReference type="InterPro" id="IPR000719">
    <property type="entry name" value="Prot_kinase_dom"/>
</dbReference>
<organism evidence="2 3">
    <name type="scientific">Coemansia reversa (strain ATCC 12441 / NRRL 1564)</name>
    <dbReference type="NCBI Taxonomy" id="763665"/>
    <lineage>
        <taxon>Eukaryota</taxon>
        <taxon>Fungi</taxon>
        <taxon>Fungi incertae sedis</taxon>
        <taxon>Zoopagomycota</taxon>
        <taxon>Kickxellomycotina</taxon>
        <taxon>Kickxellomycetes</taxon>
        <taxon>Kickxellales</taxon>
        <taxon>Kickxellaceae</taxon>
        <taxon>Coemansia</taxon>
    </lineage>
</organism>
<evidence type="ECO:0000313" key="2">
    <source>
        <dbReference type="EMBL" id="PIA14587.1"/>
    </source>
</evidence>
<dbReference type="SUPFAM" id="SSF56112">
    <property type="entry name" value="Protein kinase-like (PK-like)"/>
    <property type="match status" value="1"/>
</dbReference>